<feature type="domain" description="Glycosyltransferase subfamily 4-like N-terminal" evidence="2">
    <location>
        <begin position="18"/>
        <end position="180"/>
    </location>
</feature>
<dbReference type="Proteomes" id="UP000298460">
    <property type="component" value="Unassembled WGS sequence"/>
</dbReference>
<dbReference type="PANTHER" id="PTHR45947:SF3">
    <property type="entry name" value="SULFOQUINOVOSYL TRANSFERASE SQD2"/>
    <property type="match status" value="1"/>
</dbReference>
<dbReference type="AlphaFoldDB" id="A0A4Z0QWS5"/>
<protein>
    <submittedName>
        <fullName evidence="3">Glycosyltransferase</fullName>
    </submittedName>
</protein>
<reference evidence="3 4" key="1">
    <citation type="submission" date="2019-03" db="EMBL/GenBank/DDBJ databases">
        <title>Draft Genome Sequence of Desulfosporosinus fructosivorans Strain 63.6F, Isolated from Marine Sediment in the Baltic Sea.</title>
        <authorList>
            <person name="Hausmann B."/>
            <person name="Vandieken V."/>
            <person name="Pjevac P."/>
            <person name="Schreck K."/>
            <person name="Herbold C.W."/>
            <person name="Loy A."/>
        </authorList>
    </citation>
    <scope>NUCLEOTIDE SEQUENCE [LARGE SCALE GENOMIC DNA]</scope>
    <source>
        <strain evidence="3 4">63.6F</strain>
    </source>
</reference>
<evidence type="ECO:0000313" key="3">
    <source>
        <dbReference type="EMBL" id="TGE34860.1"/>
    </source>
</evidence>
<evidence type="ECO:0000259" key="1">
    <source>
        <dbReference type="Pfam" id="PF00534"/>
    </source>
</evidence>
<gene>
    <name evidence="3" type="ORF">E4K67_28425</name>
</gene>
<keyword evidence="3" id="KW-0808">Transferase</keyword>
<dbReference type="InterPro" id="IPR050194">
    <property type="entry name" value="Glycosyltransferase_grp1"/>
</dbReference>
<dbReference type="PANTHER" id="PTHR45947">
    <property type="entry name" value="SULFOQUINOVOSYL TRANSFERASE SQD2"/>
    <property type="match status" value="1"/>
</dbReference>
<proteinExistence type="predicted"/>
<dbReference type="SUPFAM" id="SSF53756">
    <property type="entry name" value="UDP-Glycosyltransferase/glycogen phosphorylase"/>
    <property type="match status" value="1"/>
</dbReference>
<dbReference type="EMBL" id="SPQQ01000026">
    <property type="protein sequence ID" value="TGE34860.1"/>
    <property type="molecule type" value="Genomic_DNA"/>
</dbReference>
<dbReference type="GO" id="GO:0016757">
    <property type="term" value="F:glycosyltransferase activity"/>
    <property type="evidence" value="ECO:0007669"/>
    <property type="project" value="InterPro"/>
</dbReference>
<sequence>MKILHINSYYNGSCFYKNLFDKQQDSGLDISVYVPMAKGTPSSTLNLGEYTTTSPNHGKYDRVLFHIKHRKIYKDIIKKFEMKEFDIVHAHSLFSNGYIALRLKKIYGLRYIVAVRNTDVNTFFKYMIHLRKLGVDILNEAEKVIFLSKPYRDFVIERYVPTKLKKEILNKTEIIPNGIDDFWLKNLGTSRASSGHNNLRLVYAGVINKNKNLKTTVKAIGLLQKKGYDVQFTVIGRIADKSIHQQIISLPFVKYIEPKPKEELIEIYCKEDIFIMPSIKESFGLVYAEAMSQGLPVIYTKGQGFDGQFEEGLVGYHVDCFNAEEIARRIIDIYSDYQGMSERCRVLSDTFDWKSIAPVYFDIYKSIVLR</sequence>
<comment type="caution">
    <text evidence="3">The sequence shown here is derived from an EMBL/GenBank/DDBJ whole genome shotgun (WGS) entry which is preliminary data.</text>
</comment>
<dbReference type="RefSeq" id="WP_135552932.1">
    <property type="nucleotide sequence ID" value="NZ_SPQQ01000026.1"/>
</dbReference>
<evidence type="ECO:0000313" key="4">
    <source>
        <dbReference type="Proteomes" id="UP000298460"/>
    </source>
</evidence>
<organism evidence="3 4">
    <name type="scientific">Desulfosporosinus fructosivorans</name>
    <dbReference type="NCBI Taxonomy" id="2018669"/>
    <lineage>
        <taxon>Bacteria</taxon>
        <taxon>Bacillati</taxon>
        <taxon>Bacillota</taxon>
        <taxon>Clostridia</taxon>
        <taxon>Eubacteriales</taxon>
        <taxon>Desulfitobacteriaceae</taxon>
        <taxon>Desulfosporosinus</taxon>
    </lineage>
</organism>
<dbReference type="InterPro" id="IPR028098">
    <property type="entry name" value="Glyco_trans_4-like_N"/>
</dbReference>
<dbReference type="CDD" id="cd03801">
    <property type="entry name" value="GT4_PimA-like"/>
    <property type="match status" value="1"/>
</dbReference>
<name>A0A4Z0QWS5_9FIRM</name>
<dbReference type="Pfam" id="PF13439">
    <property type="entry name" value="Glyco_transf_4"/>
    <property type="match status" value="1"/>
</dbReference>
<dbReference type="Gene3D" id="3.40.50.2000">
    <property type="entry name" value="Glycogen Phosphorylase B"/>
    <property type="match status" value="2"/>
</dbReference>
<dbReference type="Pfam" id="PF00534">
    <property type="entry name" value="Glycos_transf_1"/>
    <property type="match status" value="1"/>
</dbReference>
<feature type="domain" description="Glycosyl transferase family 1" evidence="1">
    <location>
        <begin position="197"/>
        <end position="343"/>
    </location>
</feature>
<dbReference type="InterPro" id="IPR001296">
    <property type="entry name" value="Glyco_trans_1"/>
</dbReference>
<evidence type="ECO:0000259" key="2">
    <source>
        <dbReference type="Pfam" id="PF13439"/>
    </source>
</evidence>
<accession>A0A4Z0QWS5</accession>
<dbReference type="OrthoDB" id="9795068at2"/>
<keyword evidence="4" id="KW-1185">Reference proteome</keyword>